<evidence type="ECO:0000313" key="3">
    <source>
        <dbReference type="Proteomes" id="UP000009131"/>
    </source>
</evidence>
<gene>
    <name evidence="2" type="primary">Mo04725</name>
    <name evidence="2" type="ORF">E5Q_04725</name>
</gene>
<dbReference type="HOGENOM" id="CLU_1571034_0_0_1"/>
<name>G7E5D4_MIXOS</name>
<feature type="region of interest" description="Disordered" evidence="1">
    <location>
        <begin position="5"/>
        <end position="46"/>
    </location>
</feature>
<protein>
    <submittedName>
        <fullName evidence="2">Uncharacterized protein</fullName>
    </submittedName>
</protein>
<reference evidence="2 3" key="2">
    <citation type="journal article" date="2012" name="Open Biol.">
        <title>Characteristics of nucleosomes and linker DNA regions on the genome of the basidiomycete Mixia osmundae revealed by mono- and dinucleosome mapping.</title>
        <authorList>
            <person name="Nishida H."/>
            <person name="Kondo S."/>
            <person name="Matsumoto T."/>
            <person name="Suzuki Y."/>
            <person name="Yoshikawa H."/>
            <person name="Taylor T.D."/>
            <person name="Sugiyama J."/>
        </authorList>
    </citation>
    <scope>NUCLEOTIDE SEQUENCE [LARGE SCALE GENOMIC DNA]</scope>
    <source>
        <strain evidence="3">CBS 9802 / IAM 14324 / JCM 22182 / KY 12970</strain>
    </source>
</reference>
<dbReference type="RefSeq" id="XP_014569405.1">
    <property type="nucleotide sequence ID" value="XM_014713919.1"/>
</dbReference>
<keyword evidence="3" id="KW-1185">Reference proteome</keyword>
<accession>G7E5D4</accession>
<organism evidence="2 3">
    <name type="scientific">Mixia osmundae (strain CBS 9802 / IAM 14324 / JCM 22182 / KY 12970)</name>
    <dbReference type="NCBI Taxonomy" id="764103"/>
    <lineage>
        <taxon>Eukaryota</taxon>
        <taxon>Fungi</taxon>
        <taxon>Dikarya</taxon>
        <taxon>Basidiomycota</taxon>
        <taxon>Pucciniomycotina</taxon>
        <taxon>Mixiomycetes</taxon>
        <taxon>Mixiales</taxon>
        <taxon>Mixiaceae</taxon>
        <taxon>Mixia</taxon>
    </lineage>
</organism>
<dbReference type="InParanoid" id="G7E5D4"/>
<dbReference type="Proteomes" id="UP000009131">
    <property type="component" value="Unassembled WGS sequence"/>
</dbReference>
<evidence type="ECO:0000313" key="2">
    <source>
        <dbReference type="EMBL" id="GAA98044.1"/>
    </source>
</evidence>
<feature type="region of interest" description="Disordered" evidence="1">
    <location>
        <begin position="87"/>
        <end position="111"/>
    </location>
</feature>
<comment type="caution">
    <text evidence="2">The sequence shown here is derived from an EMBL/GenBank/DDBJ whole genome shotgun (WGS) entry which is preliminary data.</text>
</comment>
<dbReference type="AlphaFoldDB" id="G7E5D4"/>
<evidence type="ECO:0000256" key="1">
    <source>
        <dbReference type="SAM" id="MobiDB-lite"/>
    </source>
</evidence>
<dbReference type="EMBL" id="BABT02000150">
    <property type="protein sequence ID" value="GAA98044.1"/>
    <property type="molecule type" value="Genomic_DNA"/>
</dbReference>
<proteinExistence type="predicted"/>
<reference evidence="2 3" key="1">
    <citation type="journal article" date="2011" name="J. Gen. Appl. Microbiol.">
        <title>Draft genome sequencing of the enigmatic basidiomycete Mixia osmundae.</title>
        <authorList>
            <person name="Nishida H."/>
            <person name="Nagatsuka Y."/>
            <person name="Sugiyama J."/>
        </authorList>
    </citation>
    <scope>NUCLEOTIDE SEQUENCE [LARGE SCALE GENOMIC DNA]</scope>
    <source>
        <strain evidence="3">CBS 9802 / IAM 14324 / JCM 22182 / KY 12970</strain>
    </source>
</reference>
<sequence length="170" mass="18269">MIRLHGARVRSSITDDDSGCGESSVQAGSRRHRMLASSQADTSRPGESRLFIEGQAAILLAGPPEGNRIDTVSESVARVKTDIHKLLSTRPDGRGSPADDEDESKYLLGESGEVSDRLTRVRVSASRERVQATSCTPLHTRKHHAALLMSSGLTSQQTLPSITHDSVLTA</sequence>